<gene>
    <name evidence="4" type="ORF">FQA47_004700</name>
</gene>
<comment type="similarity">
    <text evidence="1 3">Belongs to the heparin-binding growth factors family.</text>
</comment>
<evidence type="ECO:0000313" key="4">
    <source>
        <dbReference type="EMBL" id="KAF6731333.1"/>
    </source>
</evidence>
<dbReference type="InterPro" id="IPR002209">
    <property type="entry name" value="Fibroblast_GF_fam"/>
</dbReference>
<comment type="caution">
    <text evidence="4">The sequence shown here is derived from an EMBL/GenBank/DDBJ whole genome shotgun (WGS) entry which is preliminary data.</text>
</comment>
<organism evidence="4 5">
    <name type="scientific">Oryzias melastigma</name>
    <name type="common">Marine medaka</name>
    <dbReference type="NCBI Taxonomy" id="30732"/>
    <lineage>
        <taxon>Eukaryota</taxon>
        <taxon>Metazoa</taxon>
        <taxon>Chordata</taxon>
        <taxon>Craniata</taxon>
        <taxon>Vertebrata</taxon>
        <taxon>Euteleostomi</taxon>
        <taxon>Actinopterygii</taxon>
        <taxon>Neopterygii</taxon>
        <taxon>Teleostei</taxon>
        <taxon>Neoteleostei</taxon>
        <taxon>Acanthomorphata</taxon>
        <taxon>Ovalentaria</taxon>
        <taxon>Atherinomorphae</taxon>
        <taxon>Beloniformes</taxon>
        <taxon>Adrianichthyidae</taxon>
        <taxon>Oryziinae</taxon>
        <taxon>Oryzias</taxon>
    </lineage>
</organism>
<dbReference type="Pfam" id="PF00167">
    <property type="entry name" value="FGF"/>
    <property type="match status" value="1"/>
</dbReference>
<dbReference type="SUPFAM" id="SSF50353">
    <property type="entry name" value="Cytokine"/>
    <property type="match status" value="1"/>
</dbReference>
<keyword evidence="2" id="KW-0339">Growth factor</keyword>
<evidence type="ECO:0000313" key="5">
    <source>
        <dbReference type="Proteomes" id="UP000646548"/>
    </source>
</evidence>
<dbReference type="FunFam" id="2.80.10.50:FF:000004">
    <property type="entry name" value="Fibroblast growth factor"/>
    <property type="match status" value="1"/>
</dbReference>
<dbReference type="Gene3D" id="2.80.10.50">
    <property type="match status" value="1"/>
</dbReference>
<dbReference type="PRINTS" id="PR00262">
    <property type="entry name" value="IL1HBGF"/>
</dbReference>
<dbReference type="PANTHER" id="PTHR11486">
    <property type="entry name" value="FIBROBLAST GROWTH FACTOR"/>
    <property type="match status" value="1"/>
</dbReference>
<sequence length="315" mass="34985">MAEVGTFVGTLDLDLQSFPALGSVPLVESPAGLDERLGQIEGRLQRGSPTDFGHLKGILRRRQLYCRTGFQLEILPNGTVYGTRQDHSRFGILEFISLAVGLVSIRGVDAGLYLCMNEKGELYGSKKRTAECVFREQFEENWYNTYASNQYKHTDSERLYYVALNKDGSPREGTRTKKHQKLTHFLPRAVEIERIPQAYRDVFQYSVDYERCLVVRRGGPHATSGGLLNGQRQLGPCCSAGPAGSATELGGGNLELRWDGINISTSAMLLRLQISAHCESQRHVGWRGGGTVKDMQGKTLADLEMKTIPGRGETR</sequence>
<evidence type="ECO:0000256" key="1">
    <source>
        <dbReference type="ARBA" id="ARBA00007936"/>
    </source>
</evidence>
<dbReference type="InterPro" id="IPR008996">
    <property type="entry name" value="IL1/FGF"/>
</dbReference>
<accession>A0A834CRF0</accession>
<dbReference type="PROSITE" id="PS00247">
    <property type="entry name" value="HBGF_FGF"/>
    <property type="match status" value="1"/>
</dbReference>
<dbReference type="GO" id="GO:0008083">
    <property type="term" value="F:growth factor activity"/>
    <property type="evidence" value="ECO:0007669"/>
    <property type="project" value="UniProtKB-KW"/>
</dbReference>
<dbReference type="SMART" id="SM00442">
    <property type="entry name" value="FGF"/>
    <property type="match status" value="1"/>
</dbReference>
<name>A0A834CRF0_ORYME</name>
<dbReference type="EMBL" id="WKFB01000215">
    <property type="protein sequence ID" value="KAF6731333.1"/>
    <property type="molecule type" value="Genomic_DNA"/>
</dbReference>
<evidence type="ECO:0000256" key="3">
    <source>
        <dbReference type="RuleBase" id="RU049442"/>
    </source>
</evidence>
<dbReference type="AlphaFoldDB" id="A0A834CRF0"/>
<dbReference type="PRINTS" id="PR00263">
    <property type="entry name" value="HBGFFGF"/>
</dbReference>
<protein>
    <recommendedName>
        <fullName evidence="3">Fibroblast growth factor</fullName>
        <shortName evidence="3">FGF</shortName>
    </recommendedName>
</protein>
<proteinExistence type="inferred from homology"/>
<dbReference type="Proteomes" id="UP000646548">
    <property type="component" value="Unassembled WGS sequence"/>
</dbReference>
<reference evidence="4" key="1">
    <citation type="journal article" name="BMC Genomics">
        <title>Long-read sequencing and de novo genome assembly of marine medaka (Oryzias melastigma).</title>
        <authorList>
            <person name="Liang P."/>
            <person name="Saqib H.S.A."/>
            <person name="Ni X."/>
            <person name="Shen Y."/>
        </authorList>
    </citation>
    <scope>NUCLEOTIDE SEQUENCE</scope>
    <source>
        <strain evidence="4">Bigg-433</strain>
    </source>
</reference>
<evidence type="ECO:0000256" key="2">
    <source>
        <dbReference type="ARBA" id="ARBA00023030"/>
    </source>
</evidence>